<dbReference type="PANTHER" id="PTHR12835">
    <property type="entry name" value="BIOTIN PROTEIN LIGASE"/>
    <property type="match status" value="1"/>
</dbReference>
<dbReference type="OrthoDB" id="9807064at2"/>
<sequence length="254" mass="28251">MQFTTNSALFFGQNLITLSEVDSTNNYLKQLLANTTPLPEGTAIMAENQFQGRGQMQNKWFAEPGKNLTLSFLACPSFVTVGEQFNLNKAVSLGVTDFVGSILGNRVKIKWPNDIFYGDTKLGGILIENFLSGSYLKQSVIGIGLNINQDHFPDGINAISFKTITGKDHQLIPCFNALSSALEARYLQLRSGNLASINTDYLGRLFRIGERHLYRSVDDVFEGEIIGINSLGQLQVYANEEVKEFSFKEIEFVL</sequence>
<dbReference type="AlphaFoldDB" id="A0A521CLC4"/>
<dbReference type="Gene3D" id="3.30.930.10">
    <property type="entry name" value="Bira Bifunctional Protein, Domain 2"/>
    <property type="match status" value="1"/>
</dbReference>
<dbReference type="GO" id="GO:0004077">
    <property type="term" value="F:biotin--[biotin carboxyl-carrier protein] ligase activity"/>
    <property type="evidence" value="ECO:0007669"/>
    <property type="project" value="InterPro"/>
</dbReference>
<dbReference type="Proteomes" id="UP000315971">
    <property type="component" value="Unassembled WGS sequence"/>
</dbReference>
<dbReference type="CDD" id="cd16442">
    <property type="entry name" value="BPL"/>
    <property type="match status" value="1"/>
</dbReference>
<evidence type="ECO:0000256" key="1">
    <source>
        <dbReference type="ARBA" id="ARBA00022598"/>
    </source>
</evidence>
<dbReference type="InterPro" id="IPR045864">
    <property type="entry name" value="aa-tRNA-synth_II/BPL/LPL"/>
</dbReference>
<dbReference type="InterPro" id="IPR004408">
    <property type="entry name" value="Biotin_CoA_COase_ligase"/>
</dbReference>
<dbReference type="RefSeq" id="WP_142603161.1">
    <property type="nucleotide sequence ID" value="NZ_FXSZ01000004.1"/>
</dbReference>
<evidence type="ECO:0000259" key="2">
    <source>
        <dbReference type="PROSITE" id="PS51733"/>
    </source>
</evidence>
<dbReference type="EMBL" id="FXSZ01000004">
    <property type="protein sequence ID" value="SMO60249.1"/>
    <property type="molecule type" value="Genomic_DNA"/>
</dbReference>
<dbReference type="PANTHER" id="PTHR12835:SF5">
    <property type="entry name" value="BIOTIN--PROTEIN LIGASE"/>
    <property type="match status" value="1"/>
</dbReference>
<name>A0A521CLC4_9SPHI</name>
<proteinExistence type="predicted"/>
<organism evidence="3 4">
    <name type="scientific">Solitalea koreensis</name>
    <dbReference type="NCBI Taxonomy" id="543615"/>
    <lineage>
        <taxon>Bacteria</taxon>
        <taxon>Pseudomonadati</taxon>
        <taxon>Bacteroidota</taxon>
        <taxon>Sphingobacteriia</taxon>
        <taxon>Sphingobacteriales</taxon>
        <taxon>Sphingobacteriaceae</taxon>
        <taxon>Solitalea</taxon>
    </lineage>
</organism>
<reference evidence="3 4" key="1">
    <citation type="submission" date="2017-05" db="EMBL/GenBank/DDBJ databases">
        <authorList>
            <person name="Varghese N."/>
            <person name="Submissions S."/>
        </authorList>
    </citation>
    <scope>NUCLEOTIDE SEQUENCE [LARGE SCALE GENOMIC DNA]</scope>
    <source>
        <strain evidence="3 4">DSM 21342</strain>
    </source>
</reference>
<evidence type="ECO:0000313" key="3">
    <source>
        <dbReference type="EMBL" id="SMO60249.1"/>
    </source>
</evidence>
<evidence type="ECO:0000313" key="4">
    <source>
        <dbReference type="Proteomes" id="UP000315971"/>
    </source>
</evidence>
<keyword evidence="4" id="KW-1185">Reference proteome</keyword>
<dbReference type="PROSITE" id="PS51733">
    <property type="entry name" value="BPL_LPL_CATALYTIC"/>
    <property type="match status" value="1"/>
</dbReference>
<dbReference type="NCBIfam" id="TIGR00121">
    <property type="entry name" value="birA_ligase"/>
    <property type="match status" value="1"/>
</dbReference>
<protein>
    <submittedName>
        <fullName evidence="3">BirA family transcriptional regulator, biotin operon repressor / biotin-[acetyl-CoA-carboxylase] ligase</fullName>
    </submittedName>
</protein>
<feature type="domain" description="BPL/LPL catalytic" evidence="2">
    <location>
        <begin position="1"/>
        <end position="190"/>
    </location>
</feature>
<gene>
    <name evidence="3" type="ORF">SAMN06265350_104182</name>
</gene>
<dbReference type="InterPro" id="IPR004143">
    <property type="entry name" value="BPL_LPL_catalytic"/>
</dbReference>
<keyword evidence="1 3" id="KW-0436">Ligase</keyword>
<dbReference type="GO" id="GO:0005737">
    <property type="term" value="C:cytoplasm"/>
    <property type="evidence" value="ECO:0007669"/>
    <property type="project" value="TreeGrafter"/>
</dbReference>
<dbReference type="SUPFAM" id="SSF55681">
    <property type="entry name" value="Class II aaRS and biotin synthetases"/>
    <property type="match status" value="1"/>
</dbReference>
<dbReference type="Pfam" id="PF03099">
    <property type="entry name" value="BPL_LplA_LipB"/>
    <property type="match status" value="1"/>
</dbReference>
<accession>A0A521CLC4</accession>